<proteinExistence type="predicted"/>
<name>A0AC58UQB7_TOBAC</name>
<reference evidence="1" key="1">
    <citation type="journal article" date="2014" name="Nat. Commun.">
        <title>The tobacco genome sequence and its comparison with those of tomato and potato.</title>
        <authorList>
            <person name="Sierro N."/>
            <person name="Battey J.N."/>
            <person name="Ouadi S."/>
            <person name="Bakaher N."/>
            <person name="Bovet L."/>
            <person name="Willig A."/>
            <person name="Goepfert S."/>
            <person name="Peitsch M.C."/>
            <person name="Ivanov N.V."/>
        </authorList>
    </citation>
    <scope>NUCLEOTIDE SEQUENCE [LARGE SCALE GENOMIC DNA]</scope>
</reference>
<evidence type="ECO:0000313" key="1">
    <source>
        <dbReference type="Proteomes" id="UP000790787"/>
    </source>
</evidence>
<organism evidence="1 2">
    <name type="scientific">Nicotiana tabacum</name>
    <name type="common">Common tobacco</name>
    <dbReference type="NCBI Taxonomy" id="4097"/>
    <lineage>
        <taxon>Eukaryota</taxon>
        <taxon>Viridiplantae</taxon>
        <taxon>Streptophyta</taxon>
        <taxon>Embryophyta</taxon>
        <taxon>Tracheophyta</taxon>
        <taxon>Spermatophyta</taxon>
        <taxon>Magnoliopsida</taxon>
        <taxon>eudicotyledons</taxon>
        <taxon>Gunneridae</taxon>
        <taxon>Pentapetalae</taxon>
        <taxon>asterids</taxon>
        <taxon>lamiids</taxon>
        <taxon>Solanales</taxon>
        <taxon>Solanaceae</taxon>
        <taxon>Nicotianoideae</taxon>
        <taxon>Nicotianeae</taxon>
        <taxon>Nicotiana</taxon>
    </lineage>
</organism>
<sequence length="186" mass="21003">MIEQFTPTLKYTKVLWDFQEQGWVKVNTDGVSRGNPGRSSIGFVLRNEEGDVLYTCGKEIQEGSNSVAEAKAIYEAMKFCVQHDYALIDLHTDSMLLKKALTGEWNPPWVIGTMVEDIRELMNRANVKLSHTLKEGNQLADHIANYALDNGPMECHGFEELDLQGRTLVNSDKLQCPCIRVSVARR</sequence>
<reference evidence="2" key="2">
    <citation type="submission" date="2025-08" db="UniProtKB">
        <authorList>
            <consortium name="RefSeq"/>
        </authorList>
    </citation>
    <scope>IDENTIFICATION</scope>
    <source>
        <tissue evidence="2">Leaf</tissue>
    </source>
</reference>
<dbReference type="Proteomes" id="UP000790787">
    <property type="component" value="Chromosome 6"/>
</dbReference>
<dbReference type="RefSeq" id="XP_075111672.1">
    <property type="nucleotide sequence ID" value="XM_075255571.1"/>
</dbReference>
<gene>
    <name evidence="2" type="primary">LOC142181903</name>
</gene>
<protein>
    <submittedName>
        <fullName evidence="2">Uncharacterized protein LOC142181903</fullName>
    </submittedName>
</protein>
<keyword evidence="1" id="KW-1185">Reference proteome</keyword>
<accession>A0AC58UQB7</accession>
<evidence type="ECO:0000313" key="2">
    <source>
        <dbReference type="RefSeq" id="XP_075111672.1"/>
    </source>
</evidence>